<keyword evidence="2" id="KW-1185">Reference proteome</keyword>
<name>A0ACC2ZX02_9EURO</name>
<comment type="caution">
    <text evidence="1">The sequence shown here is derived from an EMBL/GenBank/DDBJ whole genome shotgun (WGS) entry which is preliminary data.</text>
</comment>
<organism evidence="1 2">
    <name type="scientific">Neophaeococcomyces mojaviensis</name>
    <dbReference type="NCBI Taxonomy" id="3383035"/>
    <lineage>
        <taxon>Eukaryota</taxon>
        <taxon>Fungi</taxon>
        <taxon>Dikarya</taxon>
        <taxon>Ascomycota</taxon>
        <taxon>Pezizomycotina</taxon>
        <taxon>Eurotiomycetes</taxon>
        <taxon>Chaetothyriomycetidae</taxon>
        <taxon>Chaetothyriales</taxon>
        <taxon>Chaetothyriales incertae sedis</taxon>
        <taxon>Neophaeococcomyces</taxon>
    </lineage>
</organism>
<sequence>MAAAEQNLFSRPHIEAWLLDFHATSATLDAEAFLTNFFAEAVEFRYANHPTITGRDTVKAGFKAQFARLESMVHEIVYFDVVERESEVKLYQAATIHYVVKEDDATRDVITVPGFLTGWLGTEDGRVKLKKVEIYVDVGEVEKRMVEKGL</sequence>
<dbReference type="Proteomes" id="UP001172386">
    <property type="component" value="Unassembled WGS sequence"/>
</dbReference>
<reference evidence="1" key="1">
    <citation type="submission" date="2022-10" db="EMBL/GenBank/DDBJ databases">
        <title>Culturing micro-colonial fungi from biological soil crusts in the Mojave desert and describing Neophaeococcomyces mojavensis, and introducing the new genera and species Taxawa tesnikishii.</title>
        <authorList>
            <person name="Kurbessoian T."/>
            <person name="Stajich J.E."/>
        </authorList>
    </citation>
    <scope>NUCLEOTIDE SEQUENCE</scope>
    <source>
        <strain evidence="1">JES_112</strain>
    </source>
</reference>
<proteinExistence type="predicted"/>
<evidence type="ECO:0000313" key="1">
    <source>
        <dbReference type="EMBL" id="KAJ9652149.1"/>
    </source>
</evidence>
<dbReference type="EMBL" id="JAPDRQ010000213">
    <property type="protein sequence ID" value="KAJ9652149.1"/>
    <property type="molecule type" value="Genomic_DNA"/>
</dbReference>
<accession>A0ACC2ZX02</accession>
<evidence type="ECO:0000313" key="2">
    <source>
        <dbReference type="Proteomes" id="UP001172386"/>
    </source>
</evidence>
<gene>
    <name evidence="1" type="ORF">H2198_008571</name>
</gene>
<protein>
    <submittedName>
        <fullName evidence="1">Uncharacterized protein</fullName>
    </submittedName>
</protein>